<evidence type="ECO:0000313" key="2">
    <source>
        <dbReference type="EMBL" id="EUC55607.1"/>
    </source>
</evidence>
<comment type="caution">
    <text evidence="2">The sequence shown here is derived from an EMBL/GenBank/DDBJ whole genome shotgun (WGS) entry which is preliminary data.</text>
</comment>
<accession>X8J121</accession>
<dbReference type="Gene3D" id="3.80.10.10">
    <property type="entry name" value="Ribonuclease Inhibitor"/>
    <property type="match status" value="1"/>
</dbReference>
<dbReference type="SUPFAM" id="SSF52047">
    <property type="entry name" value="RNI-like"/>
    <property type="match status" value="1"/>
</dbReference>
<evidence type="ECO:0000259" key="1">
    <source>
        <dbReference type="Pfam" id="PF12937"/>
    </source>
</evidence>
<reference evidence="3" key="1">
    <citation type="journal article" date="2014" name="Genome Announc.">
        <title>Draft genome sequence of the plant-pathogenic soil fungus Rhizoctonia solani anastomosis group 3 strain Rhs1AP.</title>
        <authorList>
            <person name="Cubeta M.A."/>
            <person name="Thomas E."/>
            <person name="Dean R.A."/>
            <person name="Jabaji S."/>
            <person name="Neate S.M."/>
            <person name="Tavantzis S."/>
            <person name="Toda T."/>
            <person name="Vilgalys R."/>
            <person name="Bharathan N."/>
            <person name="Fedorova-Abrams N."/>
            <person name="Pakala S.B."/>
            <person name="Pakala S.M."/>
            <person name="Zafar N."/>
            <person name="Joardar V."/>
            <person name="Losada L."/>
            <person name="Nierman W.C."/>
        </authorList>
    </citation>
    <scope>NUCLEOTIDE SEQUENCE [LARGE SCALE GENOMIC DNA]</scope>
    <source>
        <strain evidence="3">AG-3</strain>
    </source>
</reference>
<feature type="non-terminal residue" evidence="2">
    <location>
        <position position="565"/>
    </location>
</feature>
<gene>
    <name evidence="2" type="ORF">RSOL_124860</name>
</gene>
<dbReference type="AlphaFoldDB" id="X8J121"/>
<dbReference type="SUPFAM" id="SSF81383">
    <property type="entry name" value="F-box domain"/>
    <property type="match status" value="1"/>
</dbReference>
<dbReference type="InterPro" id="IPR032675">
    <property type="entry name" value="LRR_dom_sf"/>
</dbReference>
<dbReference type="Pfam" id="PF12937">
    <property type="entry name" value="F-box-like"/>
    <property type="match status" value="1"/>
</dbReference>
<name>X8J121_9AGAM</name>
<dbReference type="OrthoDB" id="3266451at2759"/>
<evidence type="ECO:0000313" key="3">
    <source>
        <dbReference type="Proteomes" id="UP000030108"/>
    </source>
</evidence>
<dbReference type="InterPro" id="IPR036047">
    <property type="entry name" value="F-box-like_dom_sf"/>
</dbReference>
<protein>
    <submittedName>
        <fullName evidence="2">F-box-like domain protein, putative</fullName>
    </submittedName>
</protein>
<feature type="domain" description="F-box" evidence="1">
    <location>
        <begin position="77"/>
        <end position="138"/>
    </location>
</feature>
<dbReference type="EMBL" id="JATN01000322">
    <property type="protein sequence ID" value="EUC55607.1"/>
    <property type="molecule type" value="Genomic_DNA"/>
</dbReference>
<dbReference type="Proteomes" id="UP000030108">
    <property type="component" value="Unassembled WGS sequence"/>
</dbReference>
<proteinExistence type="predicted"/>
<dbReference type="Gene3D" id="1.20.1280.50">
    <property type="match status" value="1"/>
</dbReference>
<sequence>MQTLHSARAKLDSALDEYTNVCAALTNSRPIPSLNYSQSLRDEMDAGIELLTTFEKRTAQIKYTLNKAINSLVVPANSLPDEILSRIFHFTINLQFSSFEEFVDSGELSTNSLAISQVCTRWRQVAFGSKSLWTHIDLAACNGLFPLAQLFAARSGDLPLSVRAVERIDLPNQWNNFLLNELFEAVGHRLETIDLNLGQSLLFPNIRFSTLRSLVHCTPGKLTQLVLSDRKIFMDTHISDKYLKASEHWFIIHNEFRLPRMTGRDDYMNRYSYPVQLDISQERLEEILYHVKILKLDQIYPLWTSKAYHGLTELRLTGPRMLTAAIGEQQFANILTASPKLRVLHFGLEISLEETPPAPVRLEDLEVFLLQSFSFDTQQAVLRLILPGTKRLEMSTTYNEYLVELPAPIEEEYCRFFKRSNIVQLHVHSEPLLVHLVQLLALLPNLEVLILNQVSIQELNLPEHVSTPLCPNLRSIYCMSGSIRMNAIRWIVGTHNLEKVVIWNSRVLGANGDDERECKDLLADISPPVQILEYEGHPEPFRVEGWGWDMEDRMVISAETAYVVR</sequence>
<dbReference type="InterPro" id="IPR001810">
    <property type="entry name" value="F-box_dom"/>
</dbReference>
<organism evidence="2 3">
    <name type="scientific">Rhizoctonia solani AG-3 Rhs1AP</name>
    <dbReference type="NCBI Taxonomy" id="1086054"/>
    <lineage>
        <taxon>Eukaryota</taxon>
        <taxon>Fungi</taxon>
        <taxon>Dikarya</taxon>
        <taxon>Basidiomycota</taxon>
        <taxon>Agaricomycotina</taxon>
        <taxon>Agaricomycetes</taxon>
        <taxon>Cantharellales</taxon>
        <taxon>Ceratobasidiaceae</taxon>
        <taxon>Rhizoctonia</taxon>
    </lineage>
</organism>